<dbReference type="STRING" id="299467.A0A443SEY9"/>
<proteinExistence type="predicted"/>
<organism evidence="3 4">
    <name type="scientific">Leptotrombidium deliense</name>
    <dbReference type="NCBI Taxonomy" id="299467"/>
    <lineage>
        <taxon>Eukaryota</taxon>
        <taxon>Metazoa</taxon>
        <taxon>Ecdysozoa</taxon>
        <taxon>Arthropoda</taxon>
        <taxon>Chelicerata</taxon>
        <taxon>Arachnida</taxon>
        <taxon>Acari</taxon>
        <taxon>Acariformes</taxon>
        <taxon>Trombidiformes</taxon>
        <taxon>Prostigmata</taxon>
        <taxon>Anystina</taxon>
        <taxon>Parasitengona</taxon>
        <taxon>Trombiculoidea</taxon>
        <taxon>Trombiculidae</taxon>
        <taxon>Leptotrombidium</taxon>
    </lineage>
</organism>
<dbReference type="InterPro" id="IPR031938">
    <property type="entry name" value="INSC_LBD"/>
</dbReference>
<gene>
    <name evidence="3" type="ORF">B4U80_10802</name>
</gene>
<dbReference type="PANTHER" id="PTHR21386:SF0">
    <property type="entry name" value="PROTEIN INSCUTEABLE HOMOLOG"/>
    <property type="match status" value="1"/>
</dbReference>
<reference evidence="3 4" key="1">
    <citation type="journal article" date="2018" name="Gigascience">
        <title>Genomes of trombidid mites reveal novel predicted allergens and laterally-transferred genes associated with secondary metabolism.</title>
        <authorList>
            <person name="Dong X."/>
            <person name="Chaisiri K."/>
            <person name="Xia D."/>
            <person name="Armstrong S.D."/>
            <person name="Fang Y."/>
            <person name="Donnelly M.J."/>
            <person name="Kadowaki T."/>
            <person name="McGarry J.W."/>
            <person name="Darby A.C."/>
            <person name="Makepeace B.L."/>
        </authorList>
    </citation>
    <scope>NUCLEOTIDE SEQUENCE [LARGE SCALE GENOMIC DNA]</scope>
    <source>
        <strain evidence="3">UoL-UT</strain>
    </source>
</reference>
<dbReference type="GO" id="GO:0000132">
    <property type="term" value="P:establishment of mitotic spindle orientation"/>
    <property type="evidence" value="ECO:0007669"/>
    <property type="project" value="TreeGrafter"/>
</dbReference>
<dbReference type="InterPro" id="IPR045789">
    <property type="entry name" value="Insc_C"/>
</dbReference>
<dbReference type="EMBL" id="NCKV01003079">
    <property type="protein sequence ID" value="RWS26086.1"/>
    <property type="molecule type" value="Genomic_DNA"/>
</dbReference>
<evidence type="ECO:0000259" key="1">
    <source>
        <dbReference type="Pfam" id="PF16748"/>
    </source>
</evidence>
<feature type="domain" description="Protein inscuteable homologue C-terminal" evidence="2">
    <location>
        <begin position="117"/>
        <end position="518"/>
    </location>
</feature>
<name>A0A443SEY9_9ACAR</name>
<dbReference type="InterPro" id="IPR016024">
    <property type="entry name" value="ARM-type_fold"/>
</dbReference>
<dbReference type="AlphaFoldDB" id="A0A443SEY9"/>
<dbReference type="GO" id="GO:0045176">
    <property type="term" value="P:apical protein localization"/>
    <property type="evidence" value="ECO:0007669"/>
    <property type="project" value="TreeGrafter"/>
</dbReference>
<dbReference type="Gene3D" id="1.25.10.10">
    <property type="entry name" value="Leucine-rich Repeat Variant"/>
    <property type="match status" value="1"/>
</dbReference>
<evidence type="ECO:0000313" key="3">
    <source>
        <dbReference type="EMBL" id="RWS26086.1"/>
    </source>
</evidence>
<dbReference type="GO" id="GO:0008093">
    <property type="term" value="F:cytoskeletal anchor activity"/>
    <property type="evidence" value="ECO:0007669"/>
    <property type="project" value="TreeGrafter"/>
</dbReference>
<dbReference type="InterPro" id="IPR039921">
    <property type="entry name" value="Inscuteable"/>
</dbReference>
<dbReference type="PANTHER" id="PTHR21386">
    <property type="entry name" value="INSCUTEABLE"/>
    <property type="match status" value="1"/>
</dbReference>
<accession>A0A443SEY9</accession>
<dbReference type="Pfam" id="PF19427">
    <property type="entry name" value="Insc_C"/>
    <property type="match status" value="1"/>
</dbReference>
<dbReference type="GO" id="GO:0008356">
    <property type="term" value="P:asymmetric cell division"/>
    <property type="evidence" value="ECO:0007669"/>
    <property type="project" value="InterPro"/>
</dbReference>
<dbReference type="InterPro" id="IPR038205">
    <property type="entry name" value="INSC_LBD_sf"/>
</dbReference>
<feature type="non-terminal residue" evidence="3">
    <location>
        <position position="1"/>
    </location>
</feature>
<evidence type="ECO:0000259" key="2">
    <source>
        <dbReference type="Pfam" id="PF19427"/>
    </source>
</evidence>
<dbReference type="Pfam" id="PF16748">
    <property type="entry name" value="INSC_LBD"/>
    <property type="match status" value="1"/>
</dbReference>
<dbReference type="InterPro" id="IPR011989">
    <property type="entry name" value="ARM-like"/>
</dbReference>
<dbReference type="SUPFAM" id="SSF48371">
    <property type="entry name" value="ARM repeat"/>
    <property type="match status" value="2"/>
</dbReference>
<comment type="caution">
    <text evidence="3">The sequence shown here is derived from an EMBL/GenBank/DDBJ whole genome shotgun (WGS) entry which is preliminary data.</text>
</comment>
<keyword evidence="4" id="KW-1185">Reference proteome</keyword>
<dbReference type="OrthoDB" id="5796379at2759"/>
<feature type="domain" description="Protein inscuteable homologue LGN-binding" evidence="1">
    <location>
        <begin position="7"/>
        <end position="41"/>
    </location>
</feature>
<dbReference type="VEuPathDB" id="VectorBase:LDEU005953"/>
<dbReference type="Proteomes" id="UP000288716">
    <property type="component" value="Unassembled WGS sequence"/>
</dbReference>
<evidence type="ECO:0000313" key="4">
    <source>
        <dbReference type="Proteomes" id="UP000288716"/>
    </source>
</evidence>
<dbReference type="GO" id="GO:0045179">
    <property type="term" value="C:apical cortex"/>
    <property type="evidence" value="ECO:0007669"/>
    <property type="project" value="TreeGrafter"/>
</dbReference>
<sequence>CDLRSPVKEWVKDLRGQTESECLSALQAKSVAVEPDALEALSIRNAQICIYKLRCQSVDVIDSLDFLIDKLPLSKEDLQSYGNAFNTVCQKICEVIELCRRRGCDFSPYKRSKVSTAVSTICQQIIELLNDFQAKRVVNNAQLEAYLRKLKERLGELVNLTIRRDCQVISDSLLNTGSHLCLKWSLLALWQLTQNDAYICRIFTEMPKVILRLINIFSNNRSPSQCQANLKAASLRVLSYLCINPEAIVQIYELMDFKRDLIAKLENEKNETVLREASALIVQLTTPFIDLKRISNKDNEVAQLISKIPISSLIKLLTDISSYTNSTEVFLLVSASLANVSFLETDAFIYYETLWILLLKLKQKLNFNQLSIKDQMITIIANVSSKFPLEVVNCGGLMFLMSALQLQPMLGMQSENDLNSIERMQQKVAAALARLGNQRSVATLIFRLNGVHRLVQLCKDPKERNFSDTVLLASLAALRRISNVIGKTALKELNALDLIDLNFRDSFVLYSSKNESYV</sequence>
<dbReference type="GO" id="GO:0009786">
    <property type="term" value="P:regulation of asymmetric cell division"/>
    <property type="evidence" value="ECO:0007669"/>
    <property type="project" value="TreeGrafter"/>
</dbReference>
<dbReference type="Gene3D" id="6.20.200.10">
    <property type="entry name" value="Inscuteable LGN-binding domain"/>
    <property type="match status" value="1"/>
</dbReference>
<protein>
    <submittedName>
        <fullName evidence="3">Inscuteable-like protein</fullName>
    </submittedName>
</protein>